<dbReference type="AlphaFoldDB" id="A0A6M2DEG8"/>
<protein>
    <submittedName>
        <fullName evidence="1">Putative secreted protein</fullName>
    </submittedName>
</protein>
<name>A0A6M2DEG8_RHIMP</name>
<dbReference type="EMBL" id="GHWJ01010590">
    <property type="protein sequence ID" value="NOV43327.1"/>
    <property type="molecule type" value="Transcribed_RNA"/>
</dbReference>
<accession>A0A6M2DEG8</accession>
<proteinExistence type="predicted"/>
<organism evidence="1">
    <name type="scientific">Rhipicephalus microplus</name>
    <name type="common">Cattle tick</name>
    <name type="synonym">Boophilus microplus</name>
    <dbReference type="NCBI Taxonomy" id="6941"/>
    <lineage>
        <taxon>Eukaryota</taxon>
        <taxon>Metazoa</taxon>
        <taxon>Ecdysozoa</taxon>
        <taxon>Arthropoda</taxon>
        <taxon>Chelicerata</taxon>
        <taxon>Arachnida</taxon>
        <taxon>Acari</taxon>
        <taxon>Parasitiformes</taxon>
        <taxon>Ixodida</taxon>
        <taxon>Ixodoidea</taxon>
        <taxon>Ixodidae</taxon>
        <taxon>Rhipicephalinae</taxon>
        <taxon>Rhipicephalus</taxon>
        <taxon>Boophilus</taxon>
    </lineage>
</organism>
<sequence>MMILKWLASSTYLQSMPCVKACVRQHLEQNTTFRCSTREVVFVQSHQGSKQCCDNRVCISQSPGPNVWLFMCTAKLMP</sequence>
<evidence type="ECO:0000313" key="1">
    <source>
        <dbReference type="EMBL" id="NOV43327.1"/>
    </source>
</evidence>
<reference evidence="1" key="1">
    <citation type="submission" date="2019-09" db="EMBL/GenBank/DDBJ databases">
        <title>Organ-specific transcriptomic study of the physiology of the cattle tick, Rhipicephalus microplus.</title>
        <authorList>
            <person name="Tirloni L."/>
            <person name="Braz G."/>
            <person name="Gandara A.C.P."/>
            <person name="Sabadin G.A."/>
            <person name="da Silva R.M."/>
            <person name="Guizzo M.G."/>
            <person name="Machado J.A."/>
            <person name="Costa E.P."/>
            <person name="Gomes H.F."/>
            <person name="Moraes J."/>
            <person name="Mota M.B.S."/>
            <person name="Mesquita R.D."/>
            <person name="Alvarenga P.H."/>
            <person name="Alves F."/>
            <person name="Seixas A."/>
            <person name="da Fonseca R.N."/>
            <person name="Fogaca A."/>
            <person name="Logullo C."/>
            <person name="Tanaka A."/>
            <person name="Daffre S."/>
            <person name="Termignoni C."/>
            <person name="Vaz I.S.Jr."/>
            <person name="Oliveira P.L."/>
            <person name="Ribeiro J.M."/>
        </authorList>
    </citation>
    <scope>NUCLEOTIDE SEQUENCE</scope>
    <source>
        <strain evidence="1">Porto Alegre</strain>
    </source>
</reference>